<dbReference type="Gene3D" id="2.40.70.10">
    <property type="entry name" value="Acid Proteases"/>
    <property type="match status" value="1"/>
</dbReference>
<evidence type="ECO:0000256" key="5">
    <source>
        <dbReference type="SAM" id="MobiDB-lite"/>
    </source>
</evidence>
<name>A0ABP0LZM4_9DINO</name>
<dbReference type="PANTHER" id="PTHR43107">
    <property type="entry name" value="LONG-CHAIN FATTY ACID TRANSPORT PROTEIN"/>
    <property type="match status" value="1"/>
</dbReference>
<evidence type="ECO:0000256" key="3">
    <source>
        <dbReference type="ARBA" id="ARBA00022741"/>
    </source>
</evidence>
<dbReference type="Gene3D" id="3.30.420.10">
    <property type="entry name" value="Ribonuclease H-like superfamily/Ribonuclease H"/>
    <property type="match status" value="1"/>
</dbReference>
<feature type="region of interest" description="Disordered" evidence="5">
    <location>
        <begin position="2110"/>
        <end position="2245"/>
    </location>
</feature>
<comment type="caution">
    <text evidence="7">The sequence shown here is derived from an EMBL/GenBank/DDBJ whole genome shotgun (WGS) entry which is preliminary data.</text>
</comment>
<gene>
    <name evidence="7" type="ORF">CCMP2556_LOCUS23362</name>
</gene>
<feature type="region of interest" description="Disordered" evidence="5">
    <location>
        <begin position="1512"/>
        <end position="1574"/>
    </location>
</feature>
<keyword evidence="2" id="KW-0436">Ligase</keyword>
<feature type="compositionally biased region" description="Basic and acidic residues" evidence="5">
    <location>
        <begin position="2221"/>
        <end position="2230"/>
    </location>
</feature>
<dbReference type="SUPFAM" id="SSF53098">
    <property type="entry name" value="Ribonuclease H-like"/>
    <property type="match status" value="1"/>
</dbReference>
<evidence type="ECO:0000256" key="4">
    <source>
        <dbReference type="ARBA" id="ARBA00022840"/>
    </source>
</evidence>
<feature type="compositionally biased region" description="Pro residues" evidence="5">
    <location>
        <begin position="2201"/>
        <end position="2215"/>
    </location>
</feature>
<dbReference type="InterPro" id="IPR045851">
    <property type="entry name" value="AMP-bd_C_sf"/>
</dbReference>
<dbReference type="SUPFAM" id="SSF56801">
    <property type="entry name" value="Acetyl-CoA synthetase-like"/>
    <property type="match status" value="1"/>
</dbReference>
<dbReference type="InterPro" id="IPR001584">
    <property type="entry name" value="Integrase_cat-core"/>
</dbReference>
<reference evidence="7 8" key="1">
    <citation type="submission" date="2024-02" db="EMBL/GenBank/DDBJ databases">
        <authorList>
            <person name="Chen Y."/>
            <person name="Shah S."/>
            <person name="Dougan E. K."/>
            <person name="Thang M."/>
            <person name="Chan C."/>
        </authorList>
    </citation>
    <scope>NUCLEOTIDE SEQUENCE [LARGE SCALE GENOMIC DNA]</scope>
</reference>
<evidence type="ECO:0000259" key="6">
    <source>
        <dbReference type="PROSITE" id="PS50994"/>
    </source>
</evidence>
<organism evidence="7 8">
    <name type="scientific">Durusdinium trenchii</name>
    <dbReference type="NCBI Taxonomy" id="1381693"/>
    <lineage>
        <taxon>Eukaryota</taxon>
        <taxon>Sar</taxon>
        <taxon>Alveolata</taxon>
        <taxon>Dinophyceae</taxon>
        <taxon>Suessiales</taxon>
        <taxon>Symbiodiniaceae</taxon>
        <taxon>Durusdinium</taxon>
    </lineage>
</organism>
<dbReference type="InterPro" id="IPR036397">
    <property type="entry name" value="RNaseH_sf"/>
</dbReference>
<feature type="domain" description="Integrase catalytic" evidence="6">
    <location>
        <begin position="1656"/>
        <end position="1831"/>
    </location>
</feature>
<feature type="compositionally biased region" description="Basic residues" evidence="5">
    <location>
        <begin position="513"/>
        <end position="530"/>
    </location>
</feature>
<dbReference type="PANTHER" id="PTHR43107:SF15">
    <property type="entry name" value="FATTY ACID TRANSPORT PROTEIN 3, ISOFORM A"/>
    <property type="match status" value="1"/>
</dbReference>
<evidence type="ECO:0000313" key="8">
    <source>
        <dbReference type="Proteomes" id="UP001642484"/>
    </source>
</evidence>
<proteinExistence type="inferred from homology"/>
<dbReference type="Proteomes" id="UP001642484">
    <property type="component" value="Unassembled WGS sequence"/>
</dbReference>
<sequence>MEVSQILSSFPGVEEANVYGVQVPGEAEGRACMAALRGQDLQSREKLDALQSLCEKELPSYARPKFLRILSDMEITGTFKHQKAFASFFAPASRLAGSTFLAAVRRRATALAFGCCAAAASRCRGRRSWAHALTTMSARLECDRHGVPQFDGTADVFEEYEERAWDLFYGRAGNDATQIATPIHLRSGLTAAAYDAVRKLSHETLCTSRDGKATDAGMKLLIRTLKESIAAEVPVRINELFLTAFYSPQVWRKPSETMQQYIVRREQDFNRLLEASSGTQVSDNLRSMMLLIFSGLDHREQLSVLASVGNEYDFKKISHALRIQYPQATGKPLARRDYLGASRGSRSFNDGPPQSRYKWKMTQRARSVLAATHEDEDDDPAADLGEEIFYEDEVPEDDEPADEAFVNYSDDEELEALLNENRELLDDSQVAEAYATIAQFKKKKKQFSTSPKKSSGGQGGPYPFKATGELSFDAKAKEQRKSAVRFLKSVTPCTTCGQRGHWSGDAECPQRSNTKKGKGKGSQAKKKASPKRTSQSFFALHDQIESDEEAEVQFTETCNLKDFQRPFHAAMEKEWSTLVANNVVLEHPVINIADTSEVPPKDMDHENALPPTYDLIHEYADMTANDPVLDSIDGTGRNADAYMMANDPVADPSDGNGPGASFTASKFSECFVNFKSPILCEHARGNGGPERQYHRGANGHTRHLSCKDCDKTVLVARRKEPVQLWGYLVQVLMATKWGSALRSEGLYRYAGRLTHEYAGLRPLPPPRGSSAMSAAPSAWELVAPSTPSGYVKSPSSPSTTSEMSTARIVRQPRHQAWLYGVQLAPGVELPPFPPLAEGDEDILIPLPSDQEPLMLEQGTIPFAVASASPEYEPYCQQVLKHALDNQPMDPTVYRFAFYLYGKVKLAWAAGHRLVKGAGSSAAKRGKSDDMTGTRYMIFPVRADPSMPAQVQECECMMVASEEIEENVKYEAFALEAQDPPGLAILDSGCTRTMHGSEWAHRFEEEISKYDLVPKVRDKRQTFKGIGGAAESKIVKVFPVGIGGSHGVIHSAKTDGQTPMLISRPFMQALGTIIDLKNNTVSFSELGISSLPLHRTRRGHLAISLLDFSDIKSNIDFEKAQISEFPEEEVYIHDETYELPLDARIDYDEYDMNPDDWADQQEWLDMMREEVAMTKMYEARQGPWANKPPDPPEPDQALFLDLDEPPDDGHHCDDEDIFLSMVDEGHFTTRKPSSKKGKKLESMNLSLDGDDYNRSRILKNENTIKVKRRPPCGKTWFKQLFAGQLGISLLGIFIGMSIGIPLDITSSSWDASTSAGRRRLHQDYQVEDPYCTIITHPCGPWGSWSRFNLAKGGQAAETVKALRESNREVLKTVNKTVKDRLRAKRHVFIEQPAGTESLCEDEMKDIMNYITSGDLILLRVDGCMVGYHDRESKLPHYKPSIYITSMIAAEPIFANKCCSRDHRHEPLEGNNTYGSRTTQAAEWPEKLNQLVLDTIIQQAAIETEAHSGVHEAFPSETRGHDQGQGGSPKRQKLRRGRVATLGSNFGTPPVYIRPGQLEDPLPQEPQDDDGAPQDDHDFRAERAAALDPILSIGEGERRQQWLQIDPEIRKILRDLHTNFGHCTNTTLQRILRRQGAKEEAIRGAGLLACDACGDSIRAKRPKPVRLPNRYEFNRHILMDTFFAKDSANSTYAFLNIVCDATGFQVVCCMGLHSGVPSSSVALRHFATSWTSWRGLPHSIQVDRGKEFMARFADHLKTFGIEQEVMPLEAPWKGGRCERAGGLWKDLWIKTCLECQIVGLDDVILATGIVTQTRNSFPRSNGYSPNQWVLGVPELRLPGSLLTNEAGQQLEVLEAAENPQSQMAKTLQIREAARVAQVRLDTDSRIRRALLRQSTPTRGPYPIGSYVYFYKKQLGPQRVTDKRQYNWFGPARVIGVELRNPRRLEDQDPPTEGGQPHSYWLRYGPSVVLATGEQLRFASEDELLAAHCIPSYAVQSRSLRGARNYVDARPLQLENLNLPGGSVVDFWHVSGDGRVVRVHQQPRFLLFHPADQGCPVDLDQLQNVRVTEAIYTAEARDHALTDTIEDDWRASDPQEQRPLTFQWTGETIFYLINQPDGDDGDMVYTPSVPPQDLPGGEDLPPVPEDNELDAPQPPQPPAQEPQQEIRTGAALPRQTSVAEPEPQPLSRLNTPPDPQAGRAFPLHVPPTPPVGFRPPQPTATLDTARRDPDRLDGYGPTTSNNQPRVYPGPYLADPWPDECNDLQAMLTGKAAVRSEINLAALSPEDRLKFDASMEKEWLSWQKFSAVEILTDEQTQALPDDCQVIGTRWVHTDKNSKPRALAMALARKTGKSEDQIKAEYPFEAKSRMVVQGCQEQDQGIRSDSPTASLLAFNFVTAITVVMGWTIEAYDASTAYLQSQGISRLLILRPPRPPPPGISPLSLLRAKGSIYGTRDAGRSWWRKLYRVLLSKQWVMSKLEPALFFLYEDKNLTGILISHVDDLYCSGIGKLYEESMRILEKEIYLKKKVGEFRFCGKNVKQLPDGSIAVDQEDAIWSLDYVVLDKKRRAQPNARLTEPEKTQFRALIGSLGWIARQTRPDVLVNVSIASQQLGSPSIKDMVDPNKVVRVLKETPAEKWNFIKPPCELKDLAVFAMSDSSFANTNGLKSQTGYVVGLCTSEITTGVPTAILVLETYSGSIKRVCRSTLAAETNGFLTAAEAADYVRSLLLELQHPGCRMADLDRHFVKEKLHLFTDAKSLESTLNKDAGQPNDKRVRILLAQVKEILDRAADDEPDLQVLWVDTAQILADVLTKVGCEREPLLEALSKGTWTLRASEEAQARKQAIRDGRKRRKVQLRDQGFDPSKVPDPVFMMDPKSHRYVPMDSQLFTQLQQGRSKLCPGARSRQSLLAI</sequence>
<feature type="region of interest" description="Disordered" evidence="5">
    <location>
        <begin position="495"/>
        <end position="535"/>
    </location>
</feature>
<feature type="region of interest" description="Disordered" evidence="5">
    <location>
        <begin position="445"/>
        <end position="464"/>
    </location>
</feature>
<comment type="similarity">
    <text evidence="1">Belongs to the ATP-dependent AMP-binding enzyme family.</text>
</comment>
<keyword evidence="4" id="KW-0067">ATP-binding</keyword>
<dbReference type="InterPro" id="IPR013103">
    <property type="entry name" value="RVT_2"/>
</dbReference>
<evidence type="ECO:0000256" key="1">
    <source>
        <dbReference type="ARBA" id="ARBA00006432"/>
    </source>
</evidence>
<evidence type="ECO:0000256" key="2">
    <source>
        <dbReference type="ARBA" id="ARBA00022598"/>
    </source>
</evidence>
<accession>A0ABP0LZM4</accession>
<dbReference type="EMBL" id="CAXAMN010014814">
    <property type="protein sequence ID" value="CAK9044363.1"/>
    <property type="molecule type" value="Genomic_DNA"/>
</dbReference>
<keyword evidence="8" id="KW-1185">Reference proteome</keyword>
<protein>
    <recommendedName>
        <fullName evidence="6">Integrase catalytic domain-containing protein</fullName>
    </recommendedName>
</protein>
<dbReference type="InterPro" id="IPR012337">
    <property type="entry name" value="RNaseH-like_sf"/>
</dbReference>
<keyword evidence="3" id="KW-0547">Nucleotide-binding</keyword>
<dbReference type="InterPro" id="IPR021109">
    <property type="entry name" value="Peptidase_aspartic_dom_sf"/>
</dbReference>
<dbReference type="PROSITE" id="PS50994">
    <property type="entry name" value="INTEGRASE"/>
    <property type="match status" value="1"/>
</dbReference>
<dbReference type="InterPro" id="IPR025110">
    <property type="entry name" value="AMP-bd_C"/>
</dbReference>
<evidence type="ECO:0000313" key="7">
    <source>
        <dbReference type="EMBL" id="CAK9044363.1"/>
    </source>
</evidence>
<dbReference type="Gene3D" id="3.30.300.30">
    <property type="match status" value="1"/>
</dbReference>
<dbReference type="Pfam" id="PF07727">
    <property type="entry name" value="RVT_2"/>
    <property type="match status" value="1"/>
</dbReference>
<dbReference type="Pfam" id="PF13193">
    <property type="entry name" value="AMP-binding_C"/>
    <property type="match status" value="1"/>
</dbReference>